<dbReference type="VEuPathDB" id="FungiDB:H257_10898"/>
<dbReference type="EMBL" id="KI913143">
    <property type="protein sequence ID" value="ETV74857.1"/>
    <property type="molecule type" value="Genomic_DNA"/>
</dbReference>
<organism evidence="1">
    <name type="scientific">Aphanomyces astaci</name>
    <name type="common">Crayfish plague agent</name>
    <dbReference type="NCBI Taxonomy" id="112090"/>
    <lineage>
        <taxon>Eukaryota</taxon>
        <taxon>Sar</taxon>
        <taxon>Stramenopiles</taxon>
        <taxon>Oomycota</taxon>
        <taxon>Saprolegniomycetes</taxon>
        <taxon>Saprolegniales</taxon>
        <taxon>Verrucalvaceae</taxon>
        <taxon>Aphanomyces</taxon>
    </lineage>
</organism>
<evidence type="ECO:0000313" key="1">
    <source>
        <dbReference type="EMBL" id="ETV74857.1"/>
    </source>
</evidence>
<gene>
    <name evidence="1" type="ORF">H257_10898</name>
</gene>
<reference evidence="1" key="1">
    <citation type="submission" date="2013-12" db="EMBL/GenBank/DDBJ databases">
        <title>The Genome Sequence of Aphanomyces astaci APO3.</title>
        <authorList>
            <consortium name="The Broad Institute Genomics Platform"/>
            <person name="Russ C."/>
            <person name="Tyler B."/>
            <person name="van West P."/>
            <person name="Dieguez-Uribeondo J."/>
            <person name="Young S.K."/>
            <person name="Zeng Q."/>
            <person name="Gargeya S."/>
            <person name="Fitzgerald M."/>
            <person name="Abouelleil A."/>
            <person name="Alvarado L."/>
            <person name="Chapman S.B."/>
            <person name="Gainer-Dewar J."/>
            <person name="Goldberg J."/>
            <person name="Griggs A."/>
            <person name="Gujja S."/>
            <person name="Hansen M."/>
            <person name="Howarth C."/>
            <person name="Imamovic A."/>
            <person name="Ireland A."/>
            <person name="Larimer J."/>
            <person name="McCowan C."/>
            <person name="Murphy C."/>
            <person name="Pearson M."/>
            <person name="Poon T.W."/>
            <person name="Priest M."/>
            <person name="Roberts A."/>
            <person name="Saif S."/>
            <person name="Shea T."/>
            <person name="Sykes S."/>
            <person name="Wortman J."/>
            <person name="Nusbaum C."/>
            <person name="Birren B."/>
        </authorList>
    </citation>
    <scope>NUCLEOTIDE SEQUENCE [LARGE SCALE GENOMIC DNA]</scope>
    <source>
        <strain evidence="1">APO3</strain>
    </source>
</reference>
<accession>W4G556</accession>
<dbReference type="RefSeq" id="XP_009835946.1">
    <property type="nucleotide sequence ID" value="XM_009837644.1"/>
</dbReference>
<dbReference type="EMBL" id="KI913143">
    <property type="protein sequence ID" value="ETV74858.1"/>
    <property type="molecule type" value="Genomic_DNA"/>
</dbReference>
<dbReference type="RefSeq" id="XP_009835945.1">
    <property type="nucleotide sequence ID" value="XM_009837643.1"/>
</dbReference>
<dbReference type="EMBL" id="KI913143">
    <property type="protein sequence ID" value="ETV74859.1"/>
    <property type="molecule type" value="Genomic_DNA"/>
</dbReference>
<proteinExistence type="predicted"/>
<dbReference type="GeneID" id="20812894"/>
<name>W4G556_APHAT</name>
<dbReference type="RefSeq" id="XP_009835943.1">
    <property type="nucleotide sequence ID" value="XM_009837641.1"/>
</dbReference>
<protein>
    <submittedName>
        <fullName evidence="1">Uncharacterized protein</fullName>
    </submittedName>
</protein>
<dbReference type="AlphaFoldDB" id="W4G556"/>
<dbReference type="RefSeq" id="XP_009835944.1">
    <property type="nucleotide sequence ID" value="XM_009837642.1"/>
</dbReference>
<sequence length="303" mass="33756">MASVCRRRCCLAVHMRTTDCMATVARRLFLNDERARCALALACKTVAASWRHVTTAASSVCSARCVRNTMVRPRRMWLGPQAATTNASTAAPSSCLLMSGWCLWDRAFFHRTSGPYVVTYDAWGTRTGNPARAMWATDTRPQHRSWWRTRFASNEWGVMASLGLMHRTKWRWEALRVARRELSCILNVSTTVAAMMLFVVNDTDDLNNDDGGRLPRLDRMNEVDGGGVDHRPPVKLRLLLPLLLFVKGVLDDEADGGSWGCQSSNKSATKSIDDAVRATNASWGTESLFLAQNPRVEYVTAPA</sequence>
<dbReference type="EMBL" id="KI913143">
    <property type="protein sequence ID" value="ETV74856.1"/>
    <property type="molecule type" value="Genomic_DNA"/>
</dbReference>